<dbReference type="InterPro" id="IPR016031">
    <property type="entry name" value="Trp_RNA-bd_attenuator-like_dom"/>
</dbReference>
<name>A0A7G9YX62_9EURY</name>
<sequence length="268" mass="28470">MRFCNEIGRGIVAKLKYIPNIRYMEVVNMEYEIIGDNLQMVVTKLSSGEMVYGEAGAMIYMSENMQMNAKAKGGFLKGLKRKFAGETFFMTEFTPNGDGFVAFAGNAPGRIKAIELKGNEFLAQKDAFLCAQDGVDLDIAFTKKLGAGLFGGEGFILEKLSGNGTVFIHACGDFVEMDLAQGEVVKVDTGSVVGFDNTVGYDITMAGNVKSMLFGGEGIFLTTLRGPGHVILQSMTVANLAAALRPFMPSGTSGKSSSPLSIGGLLGG</sequence>
<dbReference type="InterPro" id="IPR002838">
    <property type="entry name" value="AIM24"/>
</dbReference>
<dbReference type="SUPFAM" id="SSF51219">
    <property type="entry name" value="TRAP-like"/>
    <property type="match status" value="1"/>
</dbReference>
<dbReference type="Gene3D" id="3.60.160.10">
    <property type="entry name" value="Mitochondrial biogenesis AIM24"/>
    <property type="match status" value="1"/>
</dbReference>
<dbReference type="InterPro" id="IPR036983">
    <property type="entry name" value="AIM24_sf"/>
</dbReference>
<proteinExistence type="predicted"/>
<dbReference type="AlphaFoldDB" id="A0A7G9YX62"/>
<dbReference type="Pfam" id="PF01987">
    <property type="entry name" value="AIM24"/>
    <property type="match status" value="1"/>
</dbReference>
<dbReference type="PANTHER" id="PTHR43657:SF1">
    <property type="entry name" value="ALTERED INHERITANCE OF MITOCHONDRIA PROTEIN 24, MITOCHONDRIAL"/>
    <property type="match status" value="1"/>
</dbReference>
<organism evidence="1">
    <name type="scientific">Candidatus Methanophagaceae archaeon ANME-1 ERB6</name>
    <dbReference type="NCBI Taxonomy" id="2759912"/>
    <lineage>
        <taxon>Archaea</taxon>
        <taxon>Methanobacteriati</taxon>
        <taxon>Methanobacteriota</taxon>
        <taxon>Stenosarchaea group</taxon>
        <taxon>Methanomicrobia</taxon>
        <taxon>Candidatus Methanophagales</taxon>
        <taxon>Candidatus Methanophagaceae</taxon>
    </lineage>
</organism>
<evidence type="ECO:0000313" key="1">
    <source>
        <dbReference type="EMBL" id="QNO52596.1"/>
    </source>
</evidence>
<dbReference type="PANTHER" id="PTHR43657">
    <property type="entry name" value="TRYPTOPHAN RNA-BINDING ATTENUATOR PROTEIN-LIKE PROTEIN"/>
    <property type="match status" value="1"/>
</dbReference>
<reference evidence="1" key="1">
    <citation type="submission" date="2020-06" db="EMBL/GenBank/DDBJ databases">
        <title>Unique genomic features of the anaerobic methanotrophic archaea.</title>
        <authorList>
            <person name="Chadwick G.L."/>
            <person name="Skennerton C.T."/>
            <person name="Laso-Perez R."/>
            <person name="Leu A.O."/>
            <person name="Speth D.R."/>
            <person name="Yu H."/>
            <person name="Morgan-Lang C."/>
            <person name="Hatzenpichler R."/>
            <person name="Goudeau D."/>
            <person name="Malmstrom R."/>
            <person name="Brazelton W.J."/>
            <person name="Woyke T."/>
            <person name="Hallam S.J."/>
            <person name="Tyson G.W."/>
            <person name="Wegener G."/>
            <person name="Boetius A."/>
            <person name="Orphan V."/>
        </authorList>
    </citation>
    <scope>NUCLEOTIDE SEQUENCE</scope>
</reference>
<dbReference type="EMBL" id="MT631515">
    <property type="protein sequence ID" value="QNO52596.1"/>
    <property type="molecule type" value="Genomic_DNA"/>
</dbReference>
<gene>
    <name evidence="1" type="ORF">MBLPMMNE_00001</name>
</gene>
<dbReference type="NCBIfam" id="TIGR00266">
    <property type="entry name" value="TIGR00266 family protein"/>
    <property type="match status" value="1"/>
</dbReference>
<protein>
    <recommendedName>
        <fullName evidence="2">TIGR00266 family protein</fullName>
    </recommendedName>
</protein>
<evidence type="ECO:0008006" key="2">
    <source>
        <dbReference type="Google" id="ProtNLM"/>
    </source>
</evidence>
<accession>A0A7G9YX62</accession>